<dbReference type="EMBL" id="KV878986">
    <property type="protein sequence ID" value="OJJ96333.1"/>
    <property type="molecule type" value="Genomic_DNA"/>
</dbReference>
<evidence type="ECO:0000313" key="1">
    <source>
        <dbReference type="EMBL" id="OJJ96333.1"/>
    </source>
</evidence>
<sequence>MPWSILPKSVTAWLNLWDERFCEDVRDFHGAQEARARLHFQGEAGKLTHVEALIRNDVALNFAIQRGAVLQSELKTLSVWLVISGAADVTTAEEIYSSIQTIEPQLSTLEETIWRLERRTHEVLSRFPEGPLERAVNCNRARSHWHMAPLLKEDCAGRDGCCTRKCRCCAKPRSTARAKQGHCTSACA</sequence>
<dbReference type="GeneID" id="30975716"/>
<accession>A0A1L9WJJ7</accession>
<organism evidence="1 2">
    <name type="scientific">Aspergillus aculeatus (strain ATCC 16872 / CBS 172.66 / WB 5094)</name>
    <dbReference type="NCBI Taxonomy" id="690307"/>
    <lineage>
        <taxon>Eukaryota</taxon>
        <taxon>Fungi</taxon>
        <taxon>Dikarya</taxon>
        <taxon>Ascomycota</taxon>
        <taxon>Pezizomycotina</taxon>
        <taxon>Eurotiomycetes</taxon>
        <taxon>Eurotiomycetidae</taxon>
        <taxon>Eurotiales</taxon>
        <taxon>Aspergillaceae</taxon>
        <taxon>Aspergillus</taxon>
        <taxon>Aspergillus subgen. Circumdati</taxon>
    </lineage>
</organism>
<reference evidence="2" key="1">
    <citation type="journal article" date="2017" name="Genome Biol.">
        <title>Comparative genomics reveals high biological diversity and specific adaptations in the industrially and medically important fungal genus Aspergillus.</title>
        <authorList>
            <person name="de Vries R.P."/>
            <person name="Riley R."/>
            <person name="Wiebenga A."/>
            <person name="Aguilar-Osorio G."/>
            <person name="Amillis S."/>
            <person name="Uchima C.A."/>
            <person name="Anderluh G."/>
            <person name="Asadollahi M."/>
            <person name="Askin M."/>
            <person name="Barry K."/>
            <person name="Battaglia E."/>
            <person name="Bayram O."/>
            <person name="Benocci T."/>
            <person name="Braus-Stromeyer S.A."/>
            <person name="Caldana C."/>
            <person name="Canovas D."/>
            <person name="Cerqueira G.C."/>
            <person name="Chen F."/>
            <person name="Chen W."/>
            <person name="Choi C."/>
            <person name="Clum A."/>
            <person name="Dos Santos R.A."/>
            <person name="Damasio A.R."/>
            <person name="Diallinas G."/>
            <person name="Emri T."/>
            <person name="Fekete E."/>
            <person name="Flipphi M."/>
            <person name="Freyberg S."/>
            <person name="Gallo A."/>
            <person name="Gournas C."/>
            <person name="Habgood R."/>
            <person name="Hainaut M."/>
            <person name="Harispe M.L."/>
            <person name="Henrissat B."/>
            <person name="Hilden K.S."/>
            <person name="Hope R."/>
            <person name="Hossain A."/>
            <person name="Karabika E."/>
            <person name="Karaffa L."/>
            <person name="Karanyi Z."/>
            <person name="Krasevec N."/>
            <person name="Kuo A."/>
            <person name="Kusch H."/>
            <person name="LaButti K."/>
            <person name="Lagendijk E.L."/>
            <person name="Lapidus A."/>
            <person name="Levasseur A."/>
            <person name="Lindquist E."/>
            <person name="Lipzen A."/>
            <person name="Logrieco A.F."/>
            <person name="MacCabe A."/>
            <person name="Maekelae M.R."/>
            <person name="Malavazi I."/>
            <person name="Melin P."/>
            <person name="Meyer V."/>
            <person name="Mielnichuk N."/>
            <person name="Miskei M."/>
            <person name="Molnar A.P."/>
            <person name="Mule G."/>
            <person name="Ngan C.Y."/>
            <person name="Orejas M."/>
            <person name="Orosz E."/>
            <person name="Ouedraogo J.P."/>
            <person name="Overkamp K.M."/>
            <person name="Park H.-S."/>
            <person name="Perrone G."/>
            <person name="Piumi F."/>
            <person name="Punt P.J."/>
            <person name="Ram A.F."/>
            <person name="Ramon A."/>
            <person name="Rauscher S."/>
            <person name="Record E."/>
            <person name="Riano-Pachon D.M."/>
            <person name="Robert V."/>
            <person name="Roehrig J."/>
            <person name="Ruller R."/>
            <person name="Salamov A."/>
            <person name="Salih N.S."/>
            <person name="Samson R.A."/>
            <person name="Sandor E."/>
            <person name="Sanguinetti M."/>
            <person name="Schuetze T."/>
            <person name="Sepcic K."/>
            <person name="Shelest E."/>
            <person name="Sherlock G."/>
            <person name="Sophianopoulou V."/>
            <person name="Squina F.M."/>
            <person name="Sun H."/>
            <person name="Susca A."/>
            <person name="Todd R.B."/>
            <person name="Tsang A."/>
            <person name="Unkles S.E."/>
            <person name="van de Wiele N."/>
            <person name="van Rossen-Uffink D."/>
            <person name="Oliveira J.V."/>
            <person name="Vesth T.C."/>
            <person name="Visser J."/>
            <person name="Yu J.-H."/>
            <person name="Zhou M."/>
            <person name="Andersen M.R."/>
            <person name="Archer D.B."/>
            <person name="Baker S.E."/>
            <person name="Benoit I."/>
            <person name="Brakhage A.A."/>
            <person name="Braus G.H."/>
            <person name="Fischer R."/>
            <person name="Frisvad J.C."/>
            <person name="Goldman G.H."/>
            <person name="Houbraken J."/>
            <person name="Oakley B."/>
            <person name="Pocsi I."/>
            <person name="Scazzocchio C."/>
            <person name="Seiboth B."/>
            <person name="vanKuyk P.A."/>
            <person name="Wortman J."/>
            <person name="Dyer P.S."/>
            <person name="Grigoriev I.V."/>
        </authorList>
    </citation>
    <scope>NUCLEOTIDE SEQUENCE [LARGE SCALE GENOMIC DNA]</scope>
    <source>
        <strain evidence="2">ATCC 16872 / CBS 172.66 / WB 5094</strain>
    </source>
</reference>
<dbReference type="VEuPathDB" id="FungiDB:ASPACDRAFT_47103"/>
<keyword evidence="2" id="KW-1185">Reference proteome</keyword>
<dbReference type="STRING" id="690307.A0A1L9WJJ7"/>
<dbReference type="RefSeq" id="XP_020052673.1">
    <property type="nucleotide sequence ID" value="XM_020201902.1"/>
</dbReference>
<proteinExistence type="predicted"/>
<dbReference type="OrthoDB" id="4496774at2759"/>
<dbReference type="AlphaFoldDB" id="A0A1L9WJJ7"/>
<dbReference type="Proteomes" id="UP000184546">
    <property type="component" value="Unassembled WGS sequence"/>
</dbReference>
<evidence type="ECO:0000313" key="2">
    <source>
        <dbReference type="Proteomes" id="UP000184546"/>
    </source>
</evidence>
<dbReference type="OMA" id="PVMECAG"/>
<gene>
    <name evidence="1" type="ORF">ASPACDRAFT_47103</name>
</gene>
<protein>
    <submittedName>
        <fullName evidence="1">Uncharacterized protein</fullName>
    </submittedName>
</protein>
<name>A0A1L9WJJ7_ASPA1</name>